<accession>A0A7I9VKA1</accession>
<dbReference type="Gene3D" id="2.40.160.50">
    <property type="entry name" value="membrane protein fhac: a member of the omp85/tpsb transporter family"/>
    <property type="match status" value="1"/>
</dbReference>
<evidence type="ECO:0000313" key="3">
    <source>
        <dbReference type="Proteomes" id="UP000503640"/>
    </source>
</evidence>
<feature type="signal peptide" evidence="1">
    <location>
        <begin position="1"/>
        <end position="25"/>
    </location>
</feature>
<sequence length="864" mass="93708">MVIVLIRSMAVSASIIAATCSPAAAADQGPSEPVVVTPGPEYRASWPFRLLFGGPWRDDWTTPLRVPKLDLSTFDGGLSPVRTGGGQQTSSLHLKSANGHAWSFRSVDKDPRRAMDEETRKSQLAEVMRDLTSTAHPTASLVVAPLLEAAGVLHATPELFVMPDDPRLGTFRGEFAGMLGAIEQRPGRGFAGAEKALHTYELFARLDTRTDERLDARAYLRARLMDVFIGDWDRHASQWRWLRFEEGGRRVWRPVPLDRDQAFARFGGAFPSIAEYYIKQFASFGDEYPAIDKLTFSGRYTDRRFLVPLEEADWRDVTSDVVARLTDEAISGAVRHLPPELYARDGATLERALRARREALPAASHAFYRLLAEDVDVYGTVQADVATIRRSRDGGVDLSLCLRDPATGEPLGPPYFRRSFRPGETSEIRLYLLGGADAVVEAGERNDAILVRVVRDDPGAAALAKASIERGTGAAAPPSEEAGDSAPAVPDELHLRYERFRDWGTDHLVFPQLSYDGTRGLFAGARLQRTHFGFGREPFADQMTFAAAWSTGLGEPRLEYQLDLRTQSPFGVLAYVGYSGVDFANFYGFGNATQRDSALASHDFYRVDQHRLVVRPLVTASLLGPLRARAGFGFEHFSNTARSALGPATGAYGSGDMTLGSVEVGAGLDTRTGALTRKRGVHADVSARYYPPWLDNAAGFTKARAEAGAMFGSPVLSSALLSVRAAGEKVWGRHPYFEAASIGGAGLPSPLDLAGGSTGNLLRGYALNRYAGDASIVANADLRIPLGWYSAIVPLRYGLLALGDVGRVFVSGETSRKWHPAAGGGAWLALHAGASGMQLDTTMSFTVVRSDEGTGFYLSSVFGF</sequence>
<evidence type="ECO:0000256" key="1">
    <source>
        <dbReference type="SAM" id="SignalP"/>
    </source>
</evidence>
<proteinExistence type="predicted"/>
<feature type="chain" id="PRO_5029665193" description="Bacterial surface antigen (D15) domain-containing protein" evidence="1">
    <location>
        <begin position="26"/>
        <end position="864"/>
    </location>
</feature>
<keyword evidence="3" id="KW-1185">Reference proteome</keyword>
<protein>
    <recommendedName>
        <fullName evidence="4">Bacterial surface antigen (D15) domain-containing protein</fullName>
    </recommendedName>
</protein>
<evidence type="ECO:0000313" key="2">
    <source>
        <dbReference type="EMBL" id="GEJ56580.1"/>
    </source>
</evidence>
<dbReference type="EMBL" id="BJTG01000003">
    <property type="protein sequence ID" value="GEJ56580.1"/>
    <property type="molecule type" value="Genomic_DNA"/>
</dbReference>
<gene>
    <name evidence="2" type="ORF">AMYX_13210</name>
</gene>
<organism evidence="2 3">
    <name type="scientific">Anaeromyxobacter diazotrophicus</name>
    <dbReference type="NCBI Taxonomy" id="2590199"/>
    <lineage>
        <taxon>Bacteria</taxon>
        <taxon>Pseudomonadati</taxon>
        <taxon>Myxococcota</taxon>
        <taxon>Myxococcia</taxon>
        <taxon>Myxococcales</taxon>
        <taxon>Cystobacterineae</taxon>
        <taxon>Anaeromyxobacteraceae</taxon>
        <taxon>Anaeromyxobacter</taxon>
    </lineage>
</organism>
<comment type="caution">
    <text evidence="2">The sequence shown here is derived from an EMBL/GenBank/DDBJ whole genome shotgun (WGS) entry which is preliminary data.</text>
</comment>
<dbReference type="Proteomes" id="UP000503640">
    <property type="component" value="Unassembled WGS sequence"/>
</dbReference>
<dbReference type="AlphaFoldDB" id="A0A7I9VKA1"/>
<keyword evidence="1" id="KW-0732">Signal</keyword>
<reference evidence="3" key="1">
    <citation type="journal article" date="2020" name="Appl. Environ. Microbiol.">
        <title>Diazotrophic Anaeromyxobacter Isolates from Soils.</title>
        <authorList>
            <person name="Masuda Y."/>
            <person name="Yamanaka H."/>
            <person name="Xu Z.X."/>
            <person name="Shiratori Y."/>
            <person name="Aono T."/>
            <person name="Amachi S."/>
            <person name="Senoo K."/>
            <person name="Itoh H."/>
        </authorList>
    </citation>
    <scope>NUCLEOTIDE SEQUENCE [LARGE SCALE GENOMIC DNA]</scope>
    <source>
        <strain evidence="3">R267</strain>
    </source>
</reference>
<evidence type="ECO:0008006" key="4">
    <source>
        <dbReference type="Google" id="ProtNLM"/>
    </source>
</evidence>
<name>A0A7I9VKA1_9BACT</name>